<feature type="compositionally biased region" description="Low complexity" evidence="1">
    <location>
        <begin position="84"/>
        <end position="98"/>
    </location>
</feature>
<dbReference type="PROSITE" id="PS51257">
    <property type="entry name" value="PROKAR_LIPOPROTEIN"/>
    <property type="match status" value="1"/>
</dbReference>
<evidence type="ECO:0000256" key="2">
    <source>
        <dbReference type="SAM" id="SignalP"/>
    </source>
</evidence>
<organism evidence="3 4">
    <name type="scientific">Telluria antibiotica</name>
    <dbReference type="NCBI Taxonomy" id="2717319"/>
    <lineage>
        <taxon>Bacteria</taxon>
        <taxon>Pseudomonadati</taxon>
        <taxon>Pseudomonadota</taxon>
        <taxon>Betaproteobacteria</taxon>
        <taxon>Burkholderiales</taxon>
        <taxon>Oxalobacteraceae</taxon>
        <taxon>Telluria group</taxon>
        <taxon>Telluria</taxon>
    </lineage>
</organism>
<evidence type="ECO:0000313" key="4">
    <source>
        <dbReference type="Proteomes" id="UP000716322"/>
    </source>
</evidence>
<reference evidence="3 4" key="1">
    <citation type="submission" date="2020-03" db="EMBL/GenBank/DDBJ databases">
        <title>Genome sequence of strain Massilia sp. TW-1.</title>
        <authorList>
            <person name="Chaudhary D.K."/>
        </authorList>
    </citation>
    <scope>NUCLEOTIDE SEQUENCE [LARGE SCALE GENOMIC DNA]</scope>
    <source>
        <strain evidence="3 4">TW-1</strain>
    </source>
</reference>
<keyword evidence="4" id="KW-1185">Reference proteome</keyword>
<keyword evidence="2" id="KW-0732">Signal</keyword>
<dbReference type="Proteomes" id="UP000716322">
    <property type="component" value="Unassembled WGS sequence"/>
</dbReference>
<accession>A0ABX0PI88</accession>
<evidence type="ECO:0000313" key="3">
    <source>
        <dbReference type="EMBL" id="NIA56892.1"/>
    </source>
</evidence>
<dbReference type="EMBL" id="JAAQOM010000018">
    <property type="protein sequence ID" value="NIA56892.1"/>
    <property type="molecule type" value="Genomic_DNA"/>
</dbReference>
<proteinExistence type="predicted"/>
<feature type="signal peptide" evidence="2">
    <location>
        <begin position="1"/>
        <end position="21"/>
    </location>
</feature>
<comment type="caution">
    <text evidence="3">The sequence shown here is derived from an EMBL/GenBank/DDBJ whole genome shotgun (WGS) entry which is preliminary data.</text>
</comment>
<dbReference type="RefSeq" id="WP_166862964.1">
    <property type="nucleotide sequence ID" value="NZ_JAAQOM010000018.1"/>
</dbReference>
<gene>
    <name evidence="3" type="ORF">HAV22_25035</name>
</gene>
<feature type="chain" id="PRO_5045342351" evidence="2">
    <location>
        <begin position="22"/>
        <end position="98"/>
    </location>
</feature>
<name>A0ABX0PI88_9BURK</name>
<sequence length="98" mass="10091">MNTKIYIPVILVSLLSGCAATDDLAHNDPIRARVLAELEQAKAEGLVPVTEAQYMYPWPGASAQASAARGEARPHAVSTGSGGAPAKPSSASPFKSDS</sequence>
<feature type="region of interest" description="Disordered" evidence="1">
    <location>
        <begin position="65"/>
        <end position="98"/>
    </location>
</feature>
<protein>
    <submittedName>
        <fullName evidence="3">DUF4148 domain-containing protein</fullName>
    </submittedName>
</protein>
<evidence type="ECO:0000256" key="1">
    <source>
        <dbReference type="SAM" id="MobiDB-lite"/>
    </source>
</evidence>